<evidence type="ECO:0000313" key="3">
    <source>
        <dbReference type="Proteomes" id="UP000199028"/>
    </source>
</evidence>
<feature type="domain" description="DUF4326" evidence="1">
    <location>
        <begin position="44"/>
        <end position="108"/>
    </location>
</feature>
<sequence>MIGWSQDELARLELLSAGEPVSVSMRAGVHPRLISWAKSNGLFVRIDRGTKWGNPFVLGRDGDRDTVIERYQHRLACEDSLLAALGELAGKALGCWCAPRRCHGDVLAGILHAGL</sequence>
<dbReference type="InterPro" id="IPR025475">
    <property type="entry name" value="DUF4326"/>
</dbReference>
<dbReference type="EMBL" id="FOFT01000027">
    <property type="protein sequence ID" value="SES51186.1"/>
    <property type="molecule type" value="Genomic_DNA"/>
</dbReference>
<evidence type="ECO:0000259" key="1">
    <source>
        <dbReference type="Pfam" id="PF14216"/>
    </source>
</evidence>
<dbReference type="AlphaFoldDB" id="A0A1H9XYJ2"/>
<name>A0A1H9XYJ2_9PSEU</name>
<proteinExistence type="predicted"/>
<keyword evidence="3" id="KW-1185">Reference proteome</keyword>
<reference evidence="3" key="1">
    <citation type="submission" date="2016-10" db="EMBL/GenBank/DDBJ databases">
        <authorList>
            <person name="Varghese N."/>
            <person name="Submissions S."/>
        </authorList>
    </citation>
    <scope>NUCLEOTIDE SEQUENCE [LARGE SCALE GENOMIC DNA]</scope>
    <source>
        <strain evidence="3">CGMCC 4.578</strain>
    </source>
</reference>
<organism evidence="2 3">
    <name type="scientific">Lentzea flaviverrucosa</name>
    <dbReference type="NCBI Taxonomy" id="200379"/>
    <lineage>
        <taxon>Bacteria</taxon>
        <taxon>Bacillati</taxon>
        <taxon>Actinomycetota</taxon>
        <taxon>Actinomycetes</taxon>
        <taxon>Pseudonocardiales</taxon>
        <taxon>Pseudonocardiaceae</taxon>
        <taxon>Lentzea</taxon>
    </lineage>
</organism>
<evidence type="ECO:0000313" key="2">
    <source>
        <dbReference type="EMBL" id="SES51186.1"/>
    </source>
</evidence>
<protein>
    <recommendedName>
        <fullName evidence="1">DUF4326 domain-containing protein</fullName>
    </recommendedName>
</protein>
<dbReference type="Pfam" id="PF14216">
    <property type="entry name" value="DUF4326"/>
    <property type="match status" value="1"/>
</dbReference>
<dbReference type="RefSeq" id="WP_090074445.1">
    <property type="nucleotide sequence ID" value="NZ_FOFT01000027.1"/>
</dbReference>
<gene>
    <name evidence="2" type="ORF">SAMN05216195_1272</name>
</gene>
<accession>A0A1H9XYJ2</accession>
<dbReference type="Proteomes" id="UP000199028">
    <property type="component" value="Unassembled WGS sequence"/>
</dbReference>